<dbReference type="Proteomes" id="UP000464865">
    <property type="component" value="Chromosome M15-11"/>
</dbReference>
<accession>A0A7L5BKD7</accession>
<gene>
    <name evidence="1" type="ORF">G3A56_00520</name>
</gene>
<evidence type="ECO:0000313" key="1">
    <source>
        <dbReference type="EMBL" id="QIB39351.1"/>
    </source>
</evidence>
<reference evidence="1 2" key="1">
    <citation type="submission" date="2020-02" db="EMBL/GenBank/DDBJ databases">
        <title>Plant-Promoting Endophytic Bacterium Rhizobium oryzihabitans sp. nov., Isolated from the Root of Rice.</title>
        <authorList>
            <person name="zhao J."/>
            <person name="Zhang G."/>
        </authorList>
    </citation>
    <scope>NUCLEOTIDE SEQUENCE [LARGE SCALE GENOMIC DNA]</scope>
    <source>
        <strain evidence="1 2">M15</strain>
    </source>
</reference>
<protein>
    <submittedName>
        <fullName evidence="1">Uncharacterized protein</fullName>
    </submittedName>
</protein>
<organism evidence="1 2">
    <name type="scientific">Rhizobium oryzihabitans</name>
    <dbReference type="NCBI Taxonomy" id="2267833"/>
    <lineage>
        <taxon>Bacteria</taxon>
        <taxon>Pseudomonadati</taxon>
        <taxon>Pseudomonadota</taxon>
        <taxon>Alphaproteobacteria</taxon>
        <taxon>Hyphomicrobiales</taxon>
        <taxon>Rhizobiaceae</taxon>
        <taxon>Rhizobium/Agrobacterium group</taxon>
        <taxon>Rhizobium</taxon>
    </lineage>
</organism>
<proteinExistence type="predicted"/>
<evidence type="ECO:0000313" key="2">
    <source>
        <dbReference type="Proteomes" id="UP000464865"/>
    </source>
</evidence>
<dbReference type="KEGG" id="roy:G3A56_00520"/>
<name>A0A7L5BKD7_9HYPH</name>
<sequence>MIQDFELFESLDAVLLFGLMHLTKTERNELLAFLRSTLRPDIPNSLIGKLWNKSNAEFGSDDDGIRWLLQRTADLIEKDDGTDVYYNRPFRS</sequence>
<dbReference type="AlphaFoldDB" id="A0A7L5BKD7"/>
<keyword evidence="2" id="KW-1185">Reference proteome</keyword>
<dbReference type="EMBL" id="CP048632">
    <property type="protein sequence ID" value="QIB39351.1"/>
    <property type="molecule type" value="Genomic_DNA"/>
</dbReference>